<proteinExistence type="predicted"/>
<dbReference type="RefSeq" id="WP_329405379.1">
    <property type="nucleotide sequence ID" value="NZ_CP109441.1"/>
</dbReference>
<organism evidence="3 4">
    <name type="scientific">Nocardia vinacea</name>
    <dbReference type="NCBI Taxonomy" id="96468"/>
    <lineage>
        <taxon>Bacteria</taxon>
        <taxon>Bacillati</taxon>
        <taxon>Actinomycetota</taxon>
        <taxon>Actinomycetes</taxon>
        <taxon>Mycobacteriales</taxon>
        <taxon>Nocardiaceae</taxon>
        <taxon>Nocardia</taxon>
    </lineage>
</organism>
<keyword evidence="1" id="KW-1133">Transmembrane helix</keyword>
<dbReference type="InterPro" id="IPR001107">
    <property type="entry name" value="Band_7"/>
</dbReference>
<reference evidence="3" key="1">
    <citation type="submission" date="2022-10" db="EMBL/GenBank/DDBJ databases">
        <title>The complete genomes of actinobacterial strains from the NBC collection.</title>
        <authorList>
            <person name="Joergensen T.S."/>
            <person name="Alvarez Arevalo M."/>
            <person name="Sterndorff E.B."/>
            <person name="Faurdal D."/>
            <person name="Vuksanovic O."/>
            <person name="Mourched A.-S."/>
            <person name="Charusanti P."/>
            <person name="Shaw S."/>
            <person name="Blin K."/>
            <person name="Weber T."/>
        </authorList>
    </citation>
    <scope>NUCLEOTIDE SEQUENCE</scope>
    <source>
        <strain evidence="3">NBC_01482</strain>
    </source>
</reference>
<feature type="domain" description="Band 7" evidence="2">
    <location>
        <begin position="56"/>
        <end position="248"/>
    </location>
</feature>
<keyword evidence="4" id="KW-1185">Reference proteome</keyword>
<name>A0ABZ1YHS1_9NOCA</name>
<evidence type="ECO:0000259" key="2">
    <source>
        <dbReference type="Pfam" id="PF01145"/>
    </source>
</evidence>
<accession>A0ABZ1YHS1</accession>
<feature type="transmembrane region" description="Helical" evidence="1">
    <location>
        <begin position="35"/>
        <end position="57"/>
    </location>
</feature>
<evidence type="ECO:0000256" key="1">
    <source>
        <dbReference type="SAM" id="Phobius"/>
    </source>
</evidence>
<keyword evidence="1" id="KW-0472">Membrane</keyword>
<dbReference type="EMBL" id="CP109441">
    <property type="protein sequence ID" value="WUV42765.1"/>
    <property type="molecule type" value="Genomic_DNA"/>
</dbReference>
<dbReference type="Pfam" id="PF01145">
    <property type="entry name" value="Band_7"/>
    <property type="match status" value="1"/>
</dbReference>
<evidence type="ECO:0000313" key="4">
    <source>
        <dbReference type="Proteomes" id="UP001432062"/>
    </source>
</evidence>
<sequence>MPFLFLTFVILGLATGCIGIGSSFLSDRDARGGARFITVVLAALALLALAGASTTIVSTRSVGIVTSFGKPTGTLSNGIHLIKPWQKVPELSGVIHTDSQTGAFDSNGKCSGGTAVRLANNSTACVDNTIRWRIVPTSADELFRDYQNDDRIRDSLVTRELNAILNTTFATYNPLALGSANGPGLDQLSTTITAAIKEKIGRQIEVLSVIVSLVHFDGQTQERINAFQAQVASTRIAEESQRTATAQAQANRQLADSVSHDPNVLVARCLELVAAGKGLPAGFQCWPGTGLATTIPAR</sequence>
<evidence type="ECO:0000313" key="3">
    <source>
        <dbReference type="EMBL" id="WUV42765.1"/>
    </source>
</evidence>
<keyword evidence="1" id="KW-0812">Transmembrane</keyword>
<gene>
    <name evidence="3" type="ORF">OG563_26335</name>
</gene>
<dbReference type="Proteomes" id="UP001432062">
    <property type="component" value="Chromosome"/>
</dbReference>
<protein>
    <submittedName>
        <fullName evidence="3">SPFH domain-containing protein</fullName>
    </submittedName>
</protein>